<keyword evidence="1" id="KW-1133">Transmembrane helix</keyword>
<name>S2RRW8_LACPA</name>
<accession>S2RRW8</accession>
<dbReference type="EMBL" id="ANKC01000852">
    <property type="protein sequence ID" value="EPC74171.1"/>
    <property type="molecule type" value="Genomic_DNA"/>
</dbReference>
<protein>
    <submittedName>
        <fullName evidence="2">Uncharacterized protein</fullName>
    </submittedName>
</protein>
<gene>
    <name evidence="2" type="ORF">Lpp126_11955</name>
</gene>
<evidence type="ECO:0000256" key="1">
    <source>
        <dbReference type="SAM" id="Phobius"/>
    </source>
</evidence>
<dbReference type="AlphaFoldDB" id="S2RRW8"/>
<evidence type="ECO:0000313" key="2">
    <source>
        <dbReference type="EMBL" id="EPC74171.1"/>
    </source>
</evidence>
<reference evidence="2 3" key="1">
    <citation type="journal article" date="2013" name="PLoS ONE">
        <title>Lactobacillus paracasei comparative genomics: towards species pan-genome definition and exploitation of diversity.</title>
        <authorList>
            <person name="Smokvina T."/>
            <person name="Wels M."/>
            <person name="Polka J."/>
            <person name="Chervaux C."/>
            <person name="Brisse S."/>
            <person name="Boekhorst J."/>
            <person name="van Hylckama Vlieg J.E."/>
            <person name="Siezen R.J."/>
        </authorList>
    </citation>
    <scope>NUCLEOTIDE SEQUENCE [LARGE SCALE GENOMIC DNA]</scope>
    <source>
        <strain evidence="2 3">Lpp126</strain>
    </source>
</reference>
<evidence type="ECO:0000313" key="3">
    <source>
        <dbReference type="Proteomes" id="UP000014243"/>
    </source>
</evidence>
<feature type="transmembrane region" description="Helical" evidence="1">
    <location>
        <begin position="41"/>
        <end position="60"/>
    </location>
</feature>
<comment type="caution">
    <text evidence="2">The sequence shown here is derived from an EMBL/GenBank/DDBJ whole genome shotgun (WGS) entry which is preliminary data.</text>
</comment>
<keyword evidence="1" id="KW-0812">Transmembrane</keyword>
<dbReference type="PATRIC" id="fig|1256206.3.peg.1842"/>
<dbReference type="Proteomes" id="UP000014243">
    <property type="component" value="Unassembled WGS sequence"/>
</dbReference>
<sequence length="96" mass="11326">MNEKGTAIFKKRYQYILRFLILWIGSYTLFIRYLFPENSPLLQMIFLFVIPFSLVAYLIYEYFRLKVAKLGSLILLVVLLGMLVLVCLQILKVITL</sequence>
<feature type="transmembrane region" description="Helical" evidence="1">
    <location>
        <begin position="72"/>
        <end position="91"/>
    </location>
</feature>
<keyword evidence="1" id="KW-0472">Membrane</keyword>
<proteinExistence type="predicted"/>
<organism evidence="2 3">
    <name type="scientific">Lacticaseibacillus paracasei subsp. paracasei Lpp126</name>
    <dbReference type="NCBI Taxonomy" id="1256206"/>
    <lineage>
        <taxon>Bacteria</taxon>
        <taxon>Bacillati</taxon>
        <taxon>Bacillota</taxon>
        <taxon>Bacilli</taxon>
        <taxon>Lactobacillales</taxon>
        <taxon>Lactobacillaceae</taxon>
        <taxon>Lacticaseibacillus</taxon>
    </lineage>
</organism>
<feature type="transmembrane region" description="Helical" evidence="1">
    <location>
        <begin position="15"/>
        <end position="35"/>
    </location>
</feature>